<evidence type="ECO:0000256" key="2">
    <source>
        <dbReference type="SAM" id="SignalP"/>
    </source>
</evidence>
<dbReference type="Proteomes" id="UP001432027">
    <property type="component" value="Unassembled WGS sequence"/>
</dbReference>
<dbReference type="AlphaFoldDB" id="A0AAV5T8Q7"/>
<keyword evidence="2" id="KW-0732">Signal</keyword>
<proteinExistence type="predicted"/>
<gene>
    <name evidence="3" type="ORF">PENTCL1PPCAC_12264</name>
</gene>
<dbReference type="PANTHER" id="PTHR34601">
    <property type="entry name" value="NEMATODE SPECIFIC PEPTIDE FAMILY, GROUP B"/>
    <property type="match status" value="1"/>
</dbReference>
<evidence type="ECO:0000313" key="4">
    <source>
        <dbReference type="Proteomes" id="UP001432027"/>
    </source>
</evidence>
<dbReference type="Pfam" id="PF07312">
    <property type="entry name" value="DUF1459"/>
    <property type="match status" value="1"/>
</dbReference>
<feature type="chain" id="PRO_5044011536" evidence="2">
    <location>
        <begin position="33"/>
        <end position="92"/>
    </location>
</feature>
<feature type="region of interest" description="Disordered" evidence="1">
    <location>
        <begin position="70"/>
        <end position="92"/>
    </location>
</feature>
<evidence type="ECO:0000313" key="3">
    <source>
        <dbReference type="EMBL" id="GMS90089.1"/>
    </source>
</evidence>
<dbReference type="InterPro" id="IPR009924">
    <property type="entry name" value="DUF1459"/>
</dbReference>
<feature type="non-terminal residue" evidence="3">
    <location>
        <position position="1"/>
    </location>
</feature>
<accession>A0AAV5T8Q7</accession>
<protein>
    <submittedName>
        <fullName evidence="3">Uncharacterized protein</fullName>
    </submittedName>
</protein>
<feature type="signal peptide" evidence="2">
    <location>
        <begin position="1"/>
        <end position="32"/>
    </location>
</feature>
<sequence length="92" mass="9650">SIRFALLLLYNMNAKLLLICIVAAFIASEASAQYLYSGYPYAAAYGYPYSSYSWGYPGYGYYWGSNKGQGAGPAGPGNGPAPTGPSGLTGNQ</sequence>
<reference evidence="3" key="1">
    <citation type="submission" date="2023-10" db="EMBL/GenBank/DDBJ databases">
        <title>Genome assembly of Pristionchus species.</title>
        <authorList>
            <person name="Yoshida K."/>
            <person name="Sommer R.J."/>
        </authorList>
    </citation>
    <scope>NUCLEOTIDE SEQUENCE</scope>
    <source>
        <strain evidence="3">RS0144</strain>
    </source>
</reference>
<dbReference type="EMBL" id="BTSX01000003">
    <property type="protein sequence ID" value="GMS90089.1"/>
    <property type="molecule type" value="Genomic_DNA"/>
</dbReference>
<dbReference type="PANTHER" id="PTHR34601:SF2">
    <property type="entry name" value="NEMATODE SPECIFIC PEPTIDE FAMILY, GROUP B-RELATED"/>
    <property type="match status" value="1"/>
</dbReference>
<evidence type="ECO:0000256" key="1">
    <source>
        <dbReference type="SAM" id="MobiDB-lite"/>
    </source>
</evidence>
<name>A0AAV5T8Q7_9BILA</name>
<comment type="caution">
    <text evidence="3">The sequence shown here is derived from an EMBL/GenBank/DDBJ whole genome shotgun (WGS) entry which is preliminary data.</text>
</comment>
<organism evidence="3 4">
    <name type="scientific">Pristionchus entomophagus</name>
    <dbReference type="NCBI Taxonomy" id="358040"/>
    <lineage>
        <taxon>Eukaryota</taxon>
        <taxon>Metazoa</taxon>
        <taxon>Ecdysozoa</taxon>
        <taxon>Nematoda</taxon>
        <taxon>Chromadorea</taxon>
        <taxon>Rhabditida</taxon>
        <taxon>Rhabditina</taxon>
        <taxon>Diplogasteromorpha</taxon>
        <taxon>Diplogasteroidea</taxon>
        <taxon>Neodiplogasteridae</taxon>
        <taxon>Pristionchus</taxon>
    </lineage>
</organism>
<keyword evidence="4" id="KW-1185">Reference proteome</keyword>